<organism evidence="6 7">
    <name type="scientific">Elysia crispata</name>
    <name type="common">lettuce slug</name>
    <dbReference type="NCBI Taxonomy" id="231223"/>
    <lineage>
        <taxon>Eukaryota</taxon>
        <taxon>Metazoa</taxon>
        <taxon>Spiralia</taxon>
        <taxon>Lophotrochozoa</taxon>
        <taxon>Mollusca</taxon>
        <taxon>Gastropoda</taxon>
        <taxon>Heterobranchia</taxon>
        <taxon>Euthyneura</taxon>
        <taxon>Panpulmonata</taxon>
        <taxon>Sacoglossa</taxon>
        <taxon>Placobranchoidea</taxon>
        <taxon>Plakobranchidae</taxon>
        <taxon>Elysia</taxon>
    </lineage>
</organism>
<dbReference type="EMBL" id="JAWDGP010001658">
    <property type="protein sequence ID" value="KAK3789497.1"/>
    <property type="molecule type" value="Genomic_DNA"/>
</dbReference>
<comment type="caution">
    <text evidence="6">The sequence shown here is derived from an EMBL/GenBank/DDBJ whole genome shotgun (WGS) entry which is preliminary data.</text>
</comment>
<feature type="transmembrane region" description="Helical" evidence="4">
    <location>
        <begin position="135"/>
        <end position="154"/>
    </location>
</feature>
<gene>
    <name evidence="6" type="ORF">RRG08_004569</name>
</gene>
<evidence type="ECO:0000259" key="5">
    <source>
        <dbReference type="Pfam" id="PF16214"/>
    </source>
</evidence>
<dbReference type="GO" id="GO:0005886">
    <property type="term" value="C:plasma membrane"/>
    <property type="evidence" value="ECO:0007669"/>
    <property type="project" value="TreeGrafter"/>
</dbReference>
<keyword evidence="7" id="KW-1185">Reference proteome</keyword>
<proteinExistence type="predicted"/>
<feature type="domain" description="Adenylate cyclase N-terminal" evidence="5">
    <location>
        <begin position="77"/>
        <end position="181"/>
    </location>
</feature>
<dbReference type="GO" id="GO:0007189">
    <property type="term" value="P:adenylate cyclase-activating G protein-coupled receptor signaling pathway"/>
    <property type="evidence" value="ECO:0007669"/>
    <property type="project" value="TreeGrafter"/>
</dbReference>
<keyword evidence="4" id="KW-1133">Transmembrane helix</keyword>
<keyword evidence="4" id="KW-0472">Membrane</keyword>
<evidence type="ECO:0000256" key="4">
    <source>
        <dbReference type="SAM" id="Phobius"/>
    </source>
</evidence>
<feature type="transmembrane region" description="Helical" evidence="4">
    <location>
        <begin position="104"/>
        <end position="129"/>
    </location>
</feature>
<feature type="transmembrane region" description="Helical" evidence="4">
    <location>
        <begin position="166"/>
        <end position="185"/>
    </location>
</feature>
<dbReference type="GO" id="GO:0004016">
    <property type="term" value="F:adenylate cyclase activity"/>
    <property type="evidence" value="ECO:0007669"/>
    <property type="project" value="TreeGrafter"/>
</dbReference>
<dbReference type="Pfam" id="PF16214">
    <property type="entry name" value="AC_N"/>
    <property type="match status" value="1"/>
</dbReference>
<name>A0AAE1E0G4_9GAST</name>
<evidence type="ECO:0000313" key="7">
    <source>
        <dbReference type="Proteomes" id="UP001283361"/>
    </source>
</evidence>
<keyword evidence="2" id="KW-0456">Lyase</keyword>
<accession>A0AAE1E0G4</accession>
<dbReference type="PANTHER" id="PTHR45627:SF26">
    <property type="entry name" value="ADENYLATE CYCLASE TYPE 1"/>
    <property type="match status" value="1"/>
</dbReference>
<keyword evidence="1" id="KW-0547">Nucleotide-binding</keyword>
<dbReference type="GO" id="GO:0000166">
    <property type="term" value="F:nucleotide binding"/>
    <property type="evidence" value="ECO:0007669"/>
    <property type="project" value="UniProtKB-KW"/>
</dbReference>
<dbReference type="AlphaFoldDB" id="A0AAE1E0G4"/>
<dbReference type="InterPro" id="IPR032628">
    <property type="entry name" value="AC_N"/>
</dbReference>
<feature type="region of interest" description="Disordered" evidence="3">
    <location>
        <begin position="1"/>
        <end position="41"/>
    </location>
</feature>
<dbReference type="GO" id="GO:0006171">
    <property type="term" value="P:cAMP biosynthetic process"/>
    <property type="evidence" value="ECO:0007669"/>
    <property type="project" value="TreeGrafter"/>
</dbReference>
<evidence type="ECO:0000256" key="2">
    <source>
        <dbReference type="ARBA" id="ARBA00023239"/>
    </source>
</evidence>
<reference evidence="6" key="1">
    <citation type="journal article" date="2023" name="G3 (Bethesda)">
        <title>A reference genome for the long-term kleptoplast-retaining sea slug Elysia crispata morphotype clarki.</title>
        <authorList>
            <person name="Eastman K.E."/>
            <person name="Pendleton A.L."/>
            <person name="Shaikh M.A."/>
            <person name="Suttiyut T."/>
            <person name="Ogas R."/>
            <person name="Tomko P."/>
            <person name="Gavelis G."/>
            <person name="Widhalm J.R."/>
            <person name="Wisecaver J.H."/>
        </authorList>
    </citation>
    <scope>NUCLEOTIDE SEQUENCE</scope>
    <source>
        <strain evidence="6">ECLA1</strain>
    </source>
</reference>
<sequence>MARWGLRPTETTPMLSDSPRLVTTGGGETPGAANHEGTGNGVNCGVTTTITASSPSADSNNHLQHSDNNNCRKHRGVQRLLSWNQFSSQEMEALYQRYVYRIQLSALACLLLLLTILCLSLAILTTVFVEGGYTFQSLYLYLQGVIFIAFFVCLKAGLMREQHFTTVNYSVLTFICVLAVFSAPFPQLLANHLAWGKRELVNVNNENPEGKNVRFMGSGTTWSTDVITGNNVTGSYSALTGSVNGVNGYQIHDGDGSESLQNQMSSTRVSNAADGAWVIAFVVFNVYALMPFRTLAKCLVGGFLSGLHLVVASQTCSDIPGRPYGFLWRQEFISVQRARLIPRLKLTRSYTALIPLDWSQFPGSSDSLY</sequence>
<dbReference type="PANTHER" id="PTHR45627">
    <property type="entry name" value="ADENYLATE CYCLASE TYPE 1"/>
    <property type="match status" value="1"/>
</dbReference>
<protein>
    <recommendedName>
        <fullName evidence="5">Adenylate cyclase N-terminal domain-containing protein</fullName>
    </recommendedName>
</protein>
<dbReference type="Proteomes" id="UP001283361">
    <property type="component" value="Unassembled WGS sequence"/>
</dbReference>
<evidence type="ECO:0000256" key="3">
    <source>
        <dbReference type="SAM" id="MobiDB-lite"/>
    </source>
</evidence>
<evidence type="ECO:0000313" key="6">
    <source>
        <dbReference type="EMBL" id="KAK3789497.1"/>
    </source>
</evidence>
<keyword evidence="4" id="KW-0812">Transmembrane</keyword>
<evidence type="ECO:0000256" key="1">
    <source>
        <dbReference type="ARBA" id="ARBA00022741"/>
    </source>
</evidence>